<name>A0A1H4CHN4_ALKAM</name>
<dbReference type="Gene3D" id="2.40.30.170">
    <property type="match status" value="1"/>
</dbReference>
<dbReference type="GO" id="GO:0030313">
    <property type="term" value="C:cell envelope"/>
    <property type="evidence" value="ECO:0007669"/>
    <property type="project" value="UniProtKB-SubCell"/>
</dbReference>
<comment type="similarity">
    <text evidence="2">Belongs to the membrane fusion protein (MFP) (TC 8.A.1) family.</text>
</comment>
<evidence type="ECO:0000256" key="2">
    <source>
        <dbReference type="ARBA" id="ARBA00009477"/>
    </source>
</evidence>
<dbReference type="Gene3D" id="2.40.420.20">
    <property type="match status" value="1"/>
</dbReference>
<proteinExistence type="inferred from homology"/>
<feature type="coiled-coil region" evidence="4">
    <location>
        <begin position="108"/>
        <end position="135"/>
    </location>
</feature>
<dbReference type="STRING" id="152573.SAMN04488051_104165"/>
<feature type="domain" description="CusB-like beta-barrel" evidence="6">
    <location>
        <begin position="233"/>
        <end position="306"/>
    </location>
</feature>
<dbReference type="Proteomes" id="UP000198773">
    <property type="component" value="Unassembled WGS sequence"/>
</dbReference>
<feature type="domain" description="Multidrug resistance protein MdtA-like barrel-sandwich hybrid" evidence="5">
    <location>
        <begin position="54"/>
        <end position="219"/>
    </location>
</feature>
<evidence type="ECO:0000256" key="3">
    <source>
        <dbReference type="ARBA" id="ARBA00023054"/>
    </source>
</evidence>
<dbReference type="AlphaFoldDB" id="A0A1H4CHN4"/>
<feature type="coiled-coil region" evidence="4">
    <location>
        <begin position="354"/>
        <end position="381"/>
    </location>
</feature>
<dbReference type="PANTHER" id="PTHR32347">
    <property type="entry name" value="EFFLUX SYSTEM COMPONENT YKNX-RELATED"/>
    <property type="match status" value="1"/>
</dbReference>
<sequence length="485" mass="54349">MRYWISAAVVVAVVVFLWWPSSSSERLVYQTQPLSRGDIESVVNTAGTTRAVVTVEVGSEVSGLITAIYVDFNADVEQGQLIARLDDRSFQARVRQAEADILMSEANVAQQAANVTKAEAELSRLERAYQRQLQLMQQNLTNQTEVDNALANFEVAKAQILVSQAQLQSAKAQLTQRQAQLEQHQLDLARTQIRSPVNGTVIDRQVDVGQTVAASLSAPTLFTIAQDLSQMQIEADVDEADIGKIEAGQQVRFQVDAHPDRQFQGVVSQVRKAATNVANVVTYKVIIDAPNRQQLLLPGMTANLNFIIGQQQDVQRVPNAALRFRPAGAQQSGQQPADRTAELLRQLDLPADKERQVRRMLQEFNQNLQQLRSQQSQLSQQRAGPMSNPRQAFQQARQALTNELRLVLSEDEFSRYQHLMAEQRQQTQGRGEQGRMAEVWVLNARQEPELRRVRVGLANDEFTELLSGELGEQEQVIVRAVRTER</sequence>
<dbReference type="InterPro" id="IPR050465">
    <property type="entry name" value="UPF0194_transport"/>
</dbReference>
<dbReference type="RefSeq" id="WP_245785686.1">
    <property type="nucleotide sequence ID" value="NZ_FNRM01000004.1"/>
</dbReference>
<dbReference type="Pfam" id="PF25917">
    <property type="entry name" value="BSH_RND"/>
    <property type="match status" value="1"/>
</dbReference>
<dbReference type="SUPFAM" id="SSF111369">
    <property type="entry name" value="HlyD-like secretion proteins"/>
    <property type="match status" value="2"/>
</dbReference>
<gene>
    <name evidence="7" type="ORF">SAMN04488051_104165</name>
</gene>
<dbReference type="InterPro" id="IPR058792">
    <property type="entry name" value="Beta-barrel_RND_2"/>
</dbReference>
<dbReference type="InterPro" id="IPR058625">
    <property type="entry name" value="MdtA-like_BSH"/>
</dbReference>
<protein>
    <submittedName>
        <fullName evidence="7">HlyD family secretion protein</fullName>
    </submittedName>
</protein>
<evidence type="ECO:0000313" key="7">
    <source>
        <dbReference type="EMBL" id="SEA59867.1"/>
    </source>
</evidence>
<comment type="subcellular location">
    <subcellularLocation>
        <location evidence="1">Cell envelope</location>
    </subcellularLocation>
</comment>
<keyword evidence="8" id="KW-1185">Reference proteome</keyword>
<evidence type="ECO:0000256" key="4">
    <source>
        <dbReference type="SAM" id="Coils"/>
    </source>
</evidence>
<evidence type="ECO:0000313" key="8">
    <source>
        <dbReference type="Proteomes" id="UP000198773"/>
    </source>
</evidence>
<evidence type="ECO:0000259" key="5">
    <source>
        <dbReference type="Pfam" id="PF25917"/>
    </source>
</evidence>
<dbReference type="Pfam" id="PF25954">
    <property type="entry name" value="Beta-barrel_RND_2"/>
    <property type="match status" value="1"/>
</dbReference>
<dbReference type="PANTHER" id="PTHR32347:SF14">
    <property type="entry name" value="EFFLUX SYSTEM COMPONENT YKNX-RELATED"/>
    <property type="match status" value="1"/>
</dbReference>
<keyword evidence="3 4" id="KW-0175">Coiled coil</keyword>
<dbReference type="Gene3D" id="2.40.50.100">
    <property type="match status" value="1"/>
</dbReference>
<reference evidence="7 8" key="1">
    <citation type="submission" date="2016-10" db="EMBL/GenBank/DDBJ databases">
        <authorList>
            <person name="de Groot N.N."/>
        </authorList>
    </citation>
    <scope>NUCLEOTIDE SEQUENCE [LARGE SCALE GENOMIC DNA]</scope>
    <source>
        <strain evidence="7 8">CGMCC 1.3430</strain>
    </source>
</reference>
<organism evidence="7 8">
    <name type="scientific">Alkalimonas amylolytica</name>
    <dbReference type="NCBI Taxonomy" id="152573"/>
    <lineage>
        <taxon>Bacteria</taxon>
        <taxon>Pseudomonadati</taxon>
        <taxon>Pseudomonadota</taxon>
        <taxon>Gammaproteobacteria</taxon>
        <taxon>Alkalimonas</taxon>
    </lineage>
</organism>
<evidence type="ECO:0000256" key="1">
    <source>
        <dbReference type="ARBA" id="ARBA00004196"/>
    </source>
</evidence>
<dbReference type="Gene3D" id="1.10.287.470">
    <property type="entry name" value="Helix hairpin bin"/>
    <property type="match status" value="1"/>
</dbReference>
<evidence type="ECO:0000259" key="6">
    <source>
        <dbReference type="Pfam" id="PF25954"/>
    </source>
</evidence>
<dbReference type="EMBL" id="FNRM01000004">
    <property type="protein sequence ID" value="SEA59867.1"/>
    <property type="molecule type" value="Genomic_DNA"/>
</dbReference>
<accession>A0A1H4CHN4</accession>